<dbReference type="Pfam" id="PF20151">
    <property type="entry name" value="DUF6533"/>
    <property type="match status" value="1"/>
</dbReference>
<feature type="transmembrane region" description="Helical" evidence="1">
    <location>
        <begin position="70"/>
        <end position="89"/>
    </location>
</feature>
<dbReference type="AlphaFoldDB" id="A0A067N6X6"/>
<feature type="transmembrane region" description="Helical" evidence="1">
    <location>
        <begin position="141"/>
        <end position="160"/>
    </location>
</feature>
<gene>
    <name evidence="3" type="ORF">PLEOSDRAFT_1108098</name>
</gene>
<organism evidence="3 4">
    <name type="scientific">Pleurotus ostreatus (strain PC15)</name>
    <name type="common">Oyster mushroom</name>
    <dbReference type="NCBI Taxonomy" id="1137138"/>
    <lineage>
        <taxon>Eukaryota</taxon>
        <taxon>Fungi</taxon>
        <taxon>Dikarya</taxon>
        <taxon>Basidiomycota</taxon>
        <taxon>Agaricomycotina</taxon>
        <taxon>Agaricomycetes</taxon>
        <taxon>Agaricomycetidae</taxon>
        <taxon>Agaricales</taxon>
        <taxon>Pleurotineae</taxon>
        <taxon>Pleurotaceae</taxon>
        <taxon>Pleurotus</taxon>
    </lineage>
</organism>
<dbReference type="EMBL" id="KL198012">
    <property type="protein sequence ID" value="KDQ23609.1"/>
    <property type="molecule type" value="Genomic_DNA"/>
</dbReference>
<proteinExistence type="predicted"/>
<evidence type="ECO:0000256" key="1">
    <source>
        <dbReference type="SAM" id="Phobius"/>
    </source>
</evidence>
<keyword evidence="1" id="KW-1133">Transmembrane helix</keyword>
<protein>
    <recommendedName>
        <fullName evidence="2">DUF6533 domain-containing protein</fullName>
    </recommendedName>
</protein>
<dbReference type="OrthoDB" id="2638860at2759"/>
<dbReference type="HOGENOM" id="CLU_839689_0_0_1"/>
<evidence type="ECO:0000313" key="3">
    <source>
        <dbReference type="EMBL" id="KDQ23609.1"/>
    </source>
</evidence>
<dbReference type="VEuPathDB" id="FungiDB:PLEOSDRAFT_1108098"/>
<evidence type="ECO:0000259" key="2">
    <source>
        <dbReference type="Pfam" id="PF20151"/>
    </source>
</evidence>
<dbReference type="InParanoid" id="A0A067N6X6"/>
<evidence type="ECO:0000313" key="4">
    <source>
        <dbReference type="Proteomes" id="UP000027073"/>
    </source>
</evidence>
<dbReference type="InterPro" id="IPR045340">
    <property type="entry name" value="DUF6533"/>
</dbReference>
<keyword evidence="1" id="KW-0812">Transmembrane</keyword>
<feature type="transmembrane region" description="Helical" evidence="1">
    <location>
        <begin position="227"/>
        <end position="248"/>
    </location>
</feature>
<dbReference type="Proteomes" id="UP000027073">
    <property type="component" value="Unassembled WGS sequence"/>
</dbReference>
<reference evidence="4" key="1">
    <citation type="journal article" date="2014" name="Proc. Natl. Acad. Sci. U.S.A.">
        <title>Extensive sampling of basidiomycete genomes demonstrates inadequacy of the white-rot/brown-rot paradigm for wood decay fungi.</title>
        <authorList>
            <person name="Riley R."/>
            <person name="Salamov A.A."/>
            <person name="Brown D.W."/>
            <person name="Nagy L.G."/>
            <person name="Floudas D."/>
            <person name="Held B.W."/>
            <person name="Levasseur A."/>
            <person name="Lombard V."/>
            <person name="Morin E."/>
            <person name="Otillar R."/>
            <person name="Lindquist E.A."/>
            <person name="Sun H."/>
            <person name="LaButti K.M."/>
            <person name="Schmutz J."/>
            <person name="Jabbour D."/>
            <person name="Luo H."/>
            <person name="Baker S.E."/>
            <person name="Pisabarro A.G."/>
            <person name="Walton J.D."/>
            <person name="Blanchette R.A."/>
            <person name="Henrissat B."/>
            <person name="Martin F."/>
            <person name="Cullen D."/>
            <person name="Hibbett D.S."/>
            <person name="Grigoriev I.V."/>
        </authorList>
    </citation>
    <scope>NUCLEOTIDE SEQUENCE [LARGE SCALE GENOMIC DNA]</scope>
    <source>
        <strain evidence="4">PC15</strain>
    </source>
</reference>
<sequence length="331" mass="36722">MNATVSTASLATRTVIHSIDSSLVPLIFSQLRFAECFQVAIVTVLIYDALSTLDKEVKYFWSAPRRFVSLIYFANRYIGIFSAIVYLWYNTYRVTKTLCQFTLYTAVASNWITINLIDYILVMRVLALFSNDRITKICLRVLFAIEAVAMFGVLTYVQVYNGTALGEFGTNYTVCQSIRGVQPVFFILAWAIPLSFECVLLVLALYKAAEFWNLSQGLTGFHLVKVLVIDQAFYFAVAIFCNVGMIISNTTSDPRVISKVILGIMGSPSLLVILGARLLVHLKEAGEKGVNGGTSYRVGGAEGISEINFGENMAVVRRRGESSSMSEESEV</sequence>
<keyword evidence="1" id="KW-0472">Membrane</keyword>
<feature type="transmembrane region" description="Helical" evidence="1">
    <location>
        <begin position="101"/>
        <end position="129"/>
    </location>
</feature>
<feature type="transmembrane region" description="Helical" evidence="1">
    <location>
        <begin position="180"/>
        <end position="206"/>
    </location>
</feature>
<feature type="domain" description="DUF6533" evidence="2">
    <location>
        <begin position="36"/>
        <end position="81"/>
    </location>
</feature>
<accession>A0A067N6X6</accession>
<feature type="transmembrane region" description="Helical" evidence="1">
    <location>
        <begin position="260"/>
        <end position="280"/>
    </location>
</feature>
<name>A0A067N6X6_PLEO1</name>